<reference evidence="2 3" key="1">
    <citation type="journal article" date="2015" name="Genome Announc.">
        <title>Complete Genome Sequencing of Stenotrophomonas acidaminiphila ZAC14D2_NAIMI4_2, a Multidrug-Resistant Strain Isolated from Sediments of a Polluted River in Mexico, Uncovers New Antibiotic Resistance Genes and a Novel Class-II Lasso Peptide Biosynthesis Gene Cluster.</title>
        <authorList>
            <person name="Vinuesa P."/>
            <person name="Ochoa-Sanchez L.E."/>
        </authorList>
    </citation>
    <scope>NUCLEOTIDE SEQUENCE [LARGE SCALE GENOMIC DNA]</scope>
    <source>
        <strain evidence="2 3">ZAC14D2_NAIMI4_2</strain>
    </source>
</reference>
<evidence type="ECO:0000259" key="1">
    <source>
        <dbReference type="Pfam" id="PF04471"/>
    </source>
</evidence>
<sequence length="369" mass="40979">MSPSTPNRSKLVFTSTIHPIDFKNLSGRDFERMVFATLLRMRAWRSLNWHGQTGGDEGRDIIGVCEDEHGNEVTVVVACANWQKFTLTKANKDINRLTSTQATQPHEVIVIAGGDVSAGTKDKCKTYAKSKKINVCQVWSGSEFEENLRFHASSVLNRFFNGDTLPDDEAELHRFMLELDPTTEKEAGLLVARLFNRPAFQTPIHCESSMPAFRQAIADTIGALNTGIWRDREGAIISRVPPSHAFPNSRVSKGLANCSKKLNTLRMTLDEGIKANAIRPCQCNNSLCTTYIIDPPYPNGSSRSEPRRFGRPLTLSRCWAFDNSDQALASLKKPNALASPALMCVGVTAVIQLRRTTESNWSIADMSYP</sequence>
<dbReference type="Proteomes" id="UP000061010">
    <property type="component" value="Chromosome"/>
</dbReference>
<evidence type="ECO:0000313" key="3">
    <source>
        <dbReference type="Proteomes" id="UP000061010"/>
    </source>
</evidence>
<dbReference type="InterPro" id="IPR007560">
    <property type="entry name" value="Restrct_endonuc_IV_Mrr"/>
</dbReference>
<feature type="domain" description="Restriction endonuclease type IV Mrr" evidence="1">
    <location>
        <begin position="23"/>
        <end position="133"/>
    </location>
</feature>
<dbReference type="GO" id="GO:0003677">
    <property type="term" value="F:DNA binding"/>
    <property type="evidence" value="ECO:0007669"/>
    <property type="project" value="InterPro"/>
</dbReference>
<organism evidence="2 3">
    <name type="scientific">Stenotrophomonas acidaminiphila</name>
    <dbReference type="NCBI Taxonomy" id="128780"/>
    <lineage>
        <taxon>Bacteria</taxon>
        <taxon>Pseudomonadati</taxon>
        <taxon>Pseudomonadota</taxon>
        <taxon>Gammaproteobacteria</taxon>
        <taxon>Lysobacterales</taxon>
        <taxon>Lysobacteraceae</taxon>
        <taxon>Stenotrophomonas</taxon>
    </lineage>
</organism>
<accession>A0A0S1AZX9</accession>
<dbReference type="PATRIC" id="fig|128780.6.peg.1898"/>
<evidence type="ECO:0000313" key="2">
    <source>
        <dbReference type="EMBL" id="ALJ28267.1"/>
    </source>
</evidence>
<gene>
    <name evidence="2" type="ORF">AOT14_18900</name>
</gene>
<dbReference type="GO" id="GO:0004519">
    <property type="term" value="F:endonuclease activity"/>
    <property type="evidence" value="ECO:0007669"/>
    <property type="project" value="InterPro"/>
</dbReference>
<protein>
    <recommendedName>
        <fullName evidence="1">Restriction endonuclease type IV Mrr domain-containing protein</fullName>
    </recommendedName>
</protein>
<dbReference type="KEGG" id="sacz:AOT14_18900"/>
<name>A0A0S1AZX9_9GAMM</name>
<dbReference type="AlphaFoldDB" id="A0A0S1AZX9"/>
<dbReference type="Pfam" id="PF04471">
    <property type="entry name" value="Mrr_cat"/>
    <property type="match status" value="1"/>
</dbReference>
<dbReference type="EMBL" id="CP012900">
    <property type="protein sequence ID" value="ALJ28267.1"/>
    <property type="molecule type" value="Genomic_DNA"/>
</dbReference>
<dbReference type="GO" id="GO:0009307">
    <property type="term" value="P:DNA restriction-modification system"/>
    <property type="evidence" value="ECO:0007669"/>
    <property type="project" value="InterPro"/>
</dbReference>
<proteinExistence type="predicted"/>
<keyword evidence="3" id="KW-1185">Reference proteome</keyword>